<gene>
    <name evidence="1" type="ORF">CEUSTIGMA_g4997.t1</name>
</gene>
<dbReference type="OrthoDB" id="530635at2759"/>
<evidence type="ECO:0000313" key="2">
    <source>
        <dbReference type="Proteomes" id="UP000232323"/>
    </source>
</evidence>
<protein>
    <recommendedName>
        <fullName evidence="3">Golgin subfamily A member 7/ERF4 domain-containing protein</fullName>
    </recommendedName>
</protein>
<dbReference type="EMBL" id="BEGY01000025">
    <property type="protein sequence ID" value="GAX77553.1"/>
    <property type="molecule type" value="Genomic_DNA"/>
</dbReference>
<name>A0A250X396_9CHLO</name>
<accession>A0A250X396</accession>
<comment type="caution">
    <text evidence="1">The sequence shown here is derived from an EMBL/GenBank/DDBJ whole genome shotgun (WGS) entry which is preliminary data.</text>
</comment>
<keyword evidence="2" id="KW-1185">Reference proteome</keyword>
<dbReference type="AlphaFoldDB" id="A0A250X396"/>
<sequence length="167" mass="18676">MGSLAPWSETPLRVIIEFKRSSEGCKRDIKLTHRKDTMPPQLFNRVTPQAFEALMNDCEHLATEHPYLAAANMDCFCQNLAGCCMVLFVGFGCFQGDAGSYEMWLQKVSQVLAVHQPYYAQCGCRLSVESVHGSFWIQIDIVPAMPMPPMMMPAPGFPYPTLPPQKG</sequence>
<dbReference type="Proteomes" id="UP000232323">
    <property type="component" value="Unassembled WGS sequence"/>
</dbReference>
<evidence type="ECO:0008006" key="3">
    <source>
        <dbReference type="Google" id="ProtNLM"/>
    </source>
</evidence>
<evidence type="ECO:0000313" key="1">
    <source>
        <dbReference type="EMBL" id="GAX77553.1"/>
    </source>
</evidence>
<reference evidence="1 2" key="1">
    <citation type="submission" date="2017-08" db="EMBL/GenBank/DDBJ databases">
        <title>Acidophilic green algal genome provides insights into adaptation to an acidic environment.</title>
        <authorList>
            <person name="Hirooka S."/>
            <person name="Hirose Y."/>
            <person name="Kanesaki Y."/>
            <person name="Higuchi S."/>
            <person name="Fujiwara T."/>
            <person name="Onuma R."/>
            <person name="Era A."/>
            <person name="Ohbayashi R."/>
            <person name="Uzuka A."/>
            <person name="Nozaki H."/>
            <person name="Yoshikawa H."/>
            <person name="Miyagishima S.Y."/>
        </authorList>
    </citation>
    <scope>NUCLEOTIDE SEQUENCE [LARGE SCALE GENOMIC DNA]</scope>
    <source>
        <strain evidence="1 2">NIES-2499</strain>
    </source>
</reference>
<proteinExistence type="predicted"/>
<organism evidence="1 2">
    <name type="scientific">Chlamydomonas eustigma</name>
    <dbReference type="NCBI Taxonomy" id="1157962"/>
    <lineage>
        <taxon>Eukaryota</taxon>
        <taxon>Viridiplantae</taxon>
        <taxon>Chlorophyta</taxon>
        <taxon>core chlorophytes</taxon>
        <taxon>Chlorophyceae</taxon>
        <taxon>CS clade</taxon>
        <taxon>Chlamydomonadales</taxon>
        <taxon>Chlamydomonadaceae</taxon>
        <taxon>Chlamydomonas</taxon>
    </lineage>
</organism>